<keyword evidence="17" id="KW-1185">Reference proteome</keyword>
<evidence type="ECO:0000256" key="4">
    <source>
        <dbReference type="ARBA" id="ARBA00022547"/>
    </source>
</evidence>
<comment type="caution">
    <text evidence="16">The sequence shown here is derived from an EMBL/GenBank/DDBJ whole genome shotgun (WGS) entry which is preliminary data.</text>
</comment>
<keyword evidence="6 13" id="KW-0375">Hydrogen ion transport</keyword>
<dbReference type="InterPro" id="IPR028987">
    <property type="entry name" value="ATP_synth_B-like_membr_sf"/>
</dbReference>
<evidence type="ECO:0000256" key="8">
    <source>
        <dbReference type="ARBA" id="ARBA00023065"/>
    </source>
</evidence>
<dbReference type="PANTHER" id="PTHR33445">
    <property type="entry name" value="ATP SYNTHASE SUBUNIT B', CHLOROPLASTIC"/>
    <property type="match status" value="1"/>
</dbReference>
<dbReference type="AlphaFoldDB" id="A0A7X5HU67"/>
<dbReference type="GO" id="GO:0046961">
    <property type="term" value="F:proton-transporting ATPase activity, rotational mechanism"/>
    <property type="evidence" value="ECO:0007669"/>
    <property type="project" value="TreeGrafter"/>
</dbReference>
<dbReference type="HAMAP" id="MF_01398">
    <property type="entry name" value="ATP_synth_b_bprime"/>
    <property type="match status" value="1"/>
</dbReference>
<dbReference type="Gene3D" id="1.20.5.620">
    <property type="entry name" value="F1F0 ATP synthase subunit B, membrane domain"/>
    <property type="match status" value="1"/>
</dbReference>
<evidence type="ECO:0000256" key="11">
    <source>
        <dbReference type="ARBA" id="ARBA00025198"/>
    </source>
</evidence>
<keyword evidence="3 13" id="KW-1003">Cell membrane</keyword>
<evidence type="ECO:0000256" key="9">
    <source>
        <dbReference type="ARBA" id="ARBA00023136"/>
    </source>
</evidence>
<dbReference type="InterPro" id="IPR002146">
    <property type="entry name" value="ATP_synth_b/b'su_bac/chlpt"/>
</dbReference>
<gene>
    <name evidence="13 16" type="primary">atpF</name>
    <name evidence="16" type="ORF">GXN74_03015</name>
</gene>
<evidence type="ECO:0000256" key="3">
    <source>
        <dbReference type="ARBA" id="ARBA00022475"/>
    </source>
</evidence>
<evidence type="ECO:0000256" key="7">
    <source>
        <dbReference type="ARBA" id="ARBA00022989"/>
    </source>
</evidence>
<comment type="subunit">
    <text evidence="13">F-type ATPases have 2 components, F(1) - the catalytic core - and F(0) - the membrane proton channel. F(1) has five subunits: alpha(3), beta(3), gamma(1), delta(1), epsilon(1). F(0) has three main subunits: a(1), b(2) and c(10-14). The alpha and beta chains form an alternating ring which encloses part of the gamma chain. F(1) is attached to F(0) by a central stalk formed by the gamma and epsilon chains, while a peripheral stalk is formed by the delta and b chains.</text>
</comment>
<reference evidence="16 17" key="1">
    <citation type="submission" date="2020-01" db="EMBL/GenBank/DDBJ databases">
        <title>Anaeroalcalibacter tamaniensis gen. nov., sp. nov., moderately halophilic strictly anaerobic fermenter bacterium from mud volcano of Taman peninsula.</title>
        <authorList>
            <person name="Frolova A."/>
            <person name="Merkel A.Y."/>
            <person name="Slobodkin A.I."/>
        </authorList>
    </citation>
    <scope>NUCLEOTIDE SEQUENCE [LARGE SCALE GENOMIC DNA]</scope>
    <source>
        <strain evidence="16 17">F-3ap</strain>
    </source>
</reference>
<accession>A0A7X5HU67</accession>
<dbReference type="InterPro" id="IPR005864">
    <property type="entry name" value="ATP_synth_F0_bsu_bac"/>
</dbReference>
<comment type="function">
    <text evidence="13">Component of the F(0) channel, it forms part of the peripheral stalk, linking F(1) to F(0).</text>
</comment>
<dbReference type="NCBIfam" id="TIGR01144">
    <property type="entry name" value="ATP_synt_b"/>
    <property type="match status" value="1"/>
</dbReference>
<dbReference type="GO" id="GO:0012505">
    <property type="term" value="C:endomembrane system"/>
    <property type="evidence" value="ECO:0007669"/>
    <property type="project" value="UniProtKB-SubCell"/>
</dbReference>
<evidence type="ECO:0000256" key="1">
    <source>
        <dbReference type="ARBA" id="ARBA00005513"/>
    </source>
</evidence>
<dbReference type="PANTHER" id="PTHR33445:SF1">
    <property type="entry name" value="ATP SYNTHASE SUBUNIT B"/>
    <property type="match status" value="1"/>
</dbReference>
<keyword evidence="8 13" id="KW-0406">Ion transport</keyword>
<comment type="function">
    <text evidence="11 13">F(1)F(0) ATP synthase produces ATP from ADP in the presence of a proton or sodium gradient. F-type ATPases consist of two structural domains, F(1) containing the extramembraneous catalytic core and F(0) containing the membrane proton channel, linked together by a central stalk and a peripheral stalk. During catalysis, ATP synthesis in the catalytic domain of F(1) is coupled via a rotary mechanism of the central stalk subunits to proton translocation.</text>
</comment>
<keyword evidence="7 13" id="KW-1133">Transmembrane helix</keyword>
<keyword evidence="4 13" id="KW-0138">CF(0)</keyword>
<evidence type="ECO:0000256" key="5">
    <source>
        <dbReference type="ARBA" id="ARBA00022692"/>
    </source>
</evidence>
<comment type="subcellular location">
    <subcellularLocation>
        <location evidence="13">Cell membrane</location>
        <topology evidence="13">Single-pass membrane protein</topology>
    </subcellularLocation>
    <subcellularLocation>
        <location evidence="12">Endomembrane system</location>
        <topology evidence="12">Single-pass membrane protein</topology>
    </subcellularLocation>
</comment>
<dbReference type="InterPro" id="IPR050059">
    <property type="entry name" value="ATP_synthase_B_chain"/>
</dbReference>
<dbReference type="EMBL" id="JAAEEH010000005">
    <property type="protein sequence ID" value="NDL66714.1"/>
    <property type="molecule type" value="Genomic_DNA"/>
</dbReference>
<keyword evidence="15" id="KW-0175">Coiled coil</keyword>
<dbReference type="CDD" id="cd06503">
    <property type="entry name" value="ATP-synt_Fo_b"/>
    <property type="match status" value="1"/>
</dbReference>
<evidence type="ECO:0000256" key="13">
    <source>
        <dbReference type="HAMAP-Rule" id="MF_01398"/>
    </source>
</evidence>
<protein>
    <recommendedName>
        <fullName evidence="13">ATP synthase subunit b</fullName>
    </recommendedName>
    <alternativeName>
        <fullName evidence="13">ATP synthase F(0) sector subunit b</fullName>
    </alternativeName>
    <alternativeName>
        <fullName evidence="13">ATPase subunit I</fullName>
    </alternativeName>
    <alternativeName>
        <fullName evidence="13">F-type ATPase subunit b</fullName>
        <shortName evidence="13">F-ATPase subunit b</shortName>
    </alternativeName>
</protein>
<evidence type="ECO:0000313" key="16">
    <source>
        <dbReference type="EMBL" id="NDL66714.1"/>
    </source>
</evidence>
<proteinExistence type="inferred from homology"/>
<feature type="transmembrane region" description="Helical" evidence="13">
    <location>
        <begin position="34"/>
        <end position="52"/>
    </location>
</feature>
<dbReference type="Pfam" id="PF00430">
    <property type="entry name" value="ATP-synt_B"/>
    <property type="match status" value="1"/>
</dbReference>
<dbReference type="RefSeq" id="WP_162369440.1">
    <property type="nucleotide sequence ID" value="NZ_JAAEEH010000005.1"/>
</dbReference>
<evidence type="ECO:0000256" key="14">
    <source>
        <dbReference type="RuleBase" id="RU003848"/>
    </source>
</evidence>
<evidence type="ECO:0000256" key="10">
    <source>
        <dbReference type="ARBA" id="ARBA00023310"/>
    </source>
</evidence>
<comment type="similarity">
    <text evidence="1 13 14">Belongs to the ATPase B chain family.</text>
</comment>
<evidence type="ECO:0000256" key="15">
    <source>
        <dbReference type="SAM" id="Coils"/>
    </source>
</evidence>
<keyword evidence="9 13" id="KW-0472">Membrane</keyword>
<evidence type="ECO:0000256" key="2">
    <source>
        <dbReference type="ARBA" id="ARBA00022448"/>
    </source>
</evidence>
<keyword evidence="5 13" id="KW-0812">Transmembrane</keyword>
<dbReference type="Proteomes" id="UP000461585">
    <property type="component" value="Unassembled WGS sequence"/>
</dbReference>
<name>A0A7X5HU67_9FIRM</name>
<dbReference type="GO" id="GO:0045259">
    <property type="term" value="C:proton-transporting ATP synthase complex"/>
    <property type="evidence" value="ECO:0007669"/>
    <property type="project" value="UniProtKB-KW"/>
</dbReference>
<dbReference type="GO" id="GO:0046933">
    <property type="term" value="F:proton-transporting ATP synthase activity, rotational mechanism"/>
    <property type="evidence" value="ECO:0007669"/>
    <property type="project" value="UniProtKB-UniRule"/>
</dbReference>
<evidence type="ECO:0000313" key="17">
    <source>
        <dbReference type="Proteomes" id="UP000461585"/>
    </source>
</evidence>
<keyword evidence="10 13" id="KW-0066">ATP synthesis</keyword>
<dbReference type="GO" id="GO:0005886">
    <property type="term" value="C:plasma membrane"/>
    <property type="evidence" value="ECO:0007669"/>
    <property type="project" value="UniProtKB-SubCell"/>
</dbReference>
<evidence type="ECO:0000256" key="6">
    <source>
        <dbReference type="ARBA" id="ARBA00022781"/>
    </source>
</evidence>
<sequence length="189" mass="21817">MIAASSAASGLFASQMFLEARILAFDGQLLVQMALHMVTVLILFYVLARLLFNPVRNILTKRREEIAGEYDRIAKETEEARSVQEEYETRLKKINQEADEVLAQARKKSMARDDEMMKAAREEADRMLQRARLDIEREKAQFADDIRREIIDVATVMASKFVAVSIDEDTKAKLFKNTLDEIEEVEWLR</sequence>
<organism evidence="16 17">
    <name type="scientific">Anaerotalea alkaliphila</name>
    <dbReference type="NCBI Taxonomy" id="2662126"/>
    <lineage>
        <taxon>Bacteria</taxon>
        <taxon>Bacillati</taxon>
        <taxon>Bacillota</taxon>
        <taxon>Clostridia</taxon>
        <taxon>Eubacteriales</taxon>
        <taxon>Anaerotalea</taxon>
    </lineage>
</organism>
<feature type="coiled-coil region" evidence="15">
    <location>
        <begin position="77"/>
        <end position="141"/>
    </location>
</feature>
<dbReference type="SUPFAM" id="SSF81573">
    <property type="entry name" value="F1F0 ATP synthase subunit B, membrane domain"/>
    <property type="match status" value="1"/>
</dbReference>
<evidence type="ECO:0000256" key="12">
    <source>
        <dbReference type="ARBA" id="ARBA00037847"/>
    </source>
</evidence>
<keyword evidence="2 13" id="KW-0813">Transport</keyword>